<proteinExistence type="predicted"/>
<dbReference type="InterPro" id="IPR016181">
    <property type="entry name" value="Acyl_CoA_acyltransferase"/>
</dbReference>
<dbReference type="Gene3D" id="3.40.630.30">
    <property type="match status" value="1"/>
</dbReference>
<evidence type="ECO:0000256" key="1">
    <source>
        <dbReference type="ARBA" id="ARBA00022679"/>
    </source>
</evidence>
<dbReference type="Pfam" id="PF00583">
    <property type="entry name" value="Acetyltransf_1"/>
    <property type="match status" value="1"/>
</dbReference>
<evidence type="ECO:0000259" key="3">
    <source>
        <dbReference type="PROSITE" id="PS51186"/>
    </source>
</evidence>
<comment type="caution">
    <text evidence="4">The sequence shown here is derived from an EMBL/GenBank/DDBJ whole genome shotgun (WGS) entry which is preliminary data.</text>
</comment>
<feature type="domain" description="N-acetyltransferase" evidence="3">
    <location>
        <begin position="4"/>
        <end position="152"/>
    </location>
</feature>
<dbReference type="InterPro" id="IPR050832">
    <property type="entry name" value="Bact_Acetyltransf"/>
</dbReference>
<dbReference type="PANTHER" id="PTHR43877:SF2">
    <property type="entry name" value="AMINOALKYLPHOSPHONATE N-ACETYLTRANSFERASE-RELATED"/>
    <property type="match status" value="1"/>
</dbReference>
<gene>
    <name evidence="4" type="ORF">J8J14_05810</name>
</gene>
<reference evidence="4 5" key="1">
    <citation type="submission" date="2021-03" db="EMBL/GenBank/DDBJ databases">
        <authorList>
            <person name="So Y."/>
        </authorList>
    </citation>
    <scope>NUCLEOTIDE SEQUENCE [LARGE SCALE GENOMIC DNA]</scope>
    <source>
        <strain evidence="4 5">SSH11</strain>
    </source>
</reference>
<dbReference type="PANTHER" id="PTHR43877">
    <property type="entry name" value="AMINOALKYLPHOSPHONATE N-ACETYLTRANSFERASE-RELATED-RELATED"/>
    <property type="match status" value="1"/>
</dbReference>
<evidence type="ECO:0000313" key="4">
    <source>
        <dbReference type="EMBL" id="MBP0444290.1"/>
    </source>
</evidence>
<dbReference type="PROSITE" id="PS51186">
    <property type="entry name" value="GNAT"/>
    <property type="match status" value="1"/>
</dbReference>
<name>A0ABS4ABA9_9PROT</name>
<dbReference type="EMBL" id="JAGIZB010000004">
    <property type="protein sequence ID" value="MBP0444290.1"/>
    <property type="molecule type" value="Genomic_DNA"/>
</dbReference>
<keyword evidence="2 4" id="KW-0012">Acyltransferase</keyword>
<protein>
    <submittedName>
        <fullName evidence="4">GNAT family N-acetyltransferase</fullName>
        <ecNumber evidence="4">2.3.1.-</ecNumber>
    </submittedName>
</protein>
<dbReference type="SUPFAM" id="SSF55729">
    <property type="entry name" value="Acyl-CoA N-acyltransferases (Nat)"/>
    <property type="match status" value="1"/>
</dbReference>
<dbReference type="EC" id="2.3.1.-" evidence="4"/>
<dbReference type="CDD" id="cd04301">
    <property type="entry name" value="NAT_SF"/>
    <property type="match status" value="1"/>
</dbReference>
<evidence type="ECO:0000256" key="2">
    <source>
        <dbReference type="ARBA" id="ARBA00023315"/>
    </source>
</evidence>
<sequence>MREEPIREAGLAEVPALAALHGRAFAPAERWGAVAIRAMLGLEGAFGLVAPGSGPEDEPRGFILARAVAGEAEILTLAVDPACRRQGLGGSLLGACLAEVARRGAACLFLEVSEGNAPARALYGRAGAREVGRRRCYYADRSDALVLRIGPLEQATVSS</sequence>
<organism evidence="4 5">
    <name type="scientific">Pararoseomonas baculiformis</name>
    <dbReference type="NCBI Taxonomy" id="2820812"/>
    <lineage>
        <taxon>Bacteria</taxon>
        <taxon>Pseudomonadati</taxon>
        <taxon>Pseudomonadota</taxon>
        <taxon>Alphaproteobacteria</taxon>
        <taxon>Acetobacterales</taxon>
        <taxon>Acetobacteraceae</taxon>
        <taxon>Pararoseomonas</taxon>
    </lineage>
</organism>
<dbReference type="Proteomes" id="UP000681594">
    <property type="component" value="Unassembled WGS sequence"/>
</dbReference>
<dbReference type="InterPro" id="IPR000182">
    <property type="entry name" value="GNAT_dom"/>
</dbReference>
<accession>A0ABS4ABA9</accession>
<keyword evidence="1 4" id="KW-0808">Transferase</keyword>
<evidence type="ECO:0000313" key="5">
    <source>
        <dbReference type="Proteomes" id="UP000681594"/>
    </source>
</evidence>
<dbReference type="GO" id="GO:0016746">
    <property type="term" value="F:acyltransferase activity"/>
    <property type="evidence" value="ECO:0007669"/>
    <property type="project" value="UniProtKB-KW"/>
</dbReference>
<dbReference type="RefSeq" id="WP_209378516.1">
    <property type="nucleotide sequence ID" value="NZ_JAGIZB010000004.1"/>
</dbReference>
<keyword evidence="5" id="KW-1185">Reference proteome</keyword>